<protein>
    <submittedName>
        <fullName evidence="7">Uncharacterized protein</fullName>
    </submittedName>
</protein>
<dbReference type="GO" id="GO:0046873">
    <property type="term" value="F:metal ion transmembrane transporter activity"/>
    <property type="evidence" value="ECO:0007669"/>
    <property type="project" value="InterPro"/>
</dbReference>
<evidence type="ECO:0000313" key="7">
    <source>
        <dbReference type="EMBL" id="TGJ80287.1"/>
    </source>
</evidence>
<accession>A0A4Z0YB81</accession>
<reference evidence="7 8" key="1">
    <citation type="submission" date="2019-03" db="EMBL/GenBank/DDBJ databases">
        <title>Draft genome sequence of Xylaria hypoxylon DSM 108379, a ubiquitous saprotrophic-parasitic fungi on hardwood.</title>
        <authorList>
            <person name="Buettner E."/>
            <person name="Leonhardt S."/>
            <person name="Gebauer A.M."/>
            <person name="Liers C."/>
            <person name="Hofrichter M."/>
            <person name="Kellner H."/>
        </authorList>
    </citation>
    <scope>NUCLEOTIDE SEQUENCE [LARGE SCALE GENOMIC DNA]</scope>
    <source>
        <strain evidence="7 8">DSM 108379</strain>
    </source>
</reference>
<evidence type="ECO:0000256" key="1">
    <source>
        <dbReference type="ARBA" id="ARBA00004141"/>
    </source>
</evidence>
<proteinExistence type="predicted"/>
<evidence type="ECO:0000256" key="3">
    <source>
        <dbReference type="ARBA" id="ARBA00022989"/>
    </source>
</evidence>
<dbReference type="Proteomes" id="UP000297716">
    <property type="component" value="Unassembled WGS sequence"/>
</dbReference>
<dbReference type="Gene3D" id="1.20.58.340">
    <property type="entry name" value="Magnesium transport protein CorA, transmembrane region"/>
    <property type="match status" value="1"/>
</dbReference>
<dbReference type="SUPFAM" id="SSF144083">
    <property type="entry name" value="Magnesium transport protein CorA, transmembrane region"/>
    <property type="match status" value="1"/>
</dbReference>
<comment type="caution">
    <text evidence="7">The sequence shown here is derived from an EMBL/GenBank/DDBJ whole genome shotgun (WGS) entry which is preliminary data.</text>
</comment>
<gene>
    <name evidence="7" type="ORF">E0Z10_g8469</name>
</gene>
<feature type="region of interest" description="Disordered" evidence="5">
    <location>
        <begin position="663"/>
        <end position="697"/>
    </location>
</feature>
<name>A0A4Z0YB81_9PEZI</name>
<dbReference type="GO" id="GO:0016020">
    <property type="term" value="C:membrane"/>
    <property type="evidence" value="ECO:0007669"/>
    <property type="project" value="UniProtKB-SubCell"/>
</dbReference>
<dbReference type="InterPro" id="IPR002523">
    <property type="entry name" value="MgTranspt_CorA/ZnTranspt_ZntB"/>
</dbReference>
<evidence type="ECO:0000256" key="6">
    <source>
        <dbReference type="SAM" id="Phobius"/>
    </source>
</evidence>
<dbReference type="OrthoDB" id="5430750at2759"/>
<comment type="subcellular location">
    <subcellularLocation>
        <location evidence="1">Membrane</location>
        <topology evidence="1">Multi-pass membrane protein</topology>
    </subcellularLocation>
</comment>
<evidence type="ECO:0000256" key="2">
    <source>
        <dbReference type="ARBA" id="ARBA00022692"/>
    </source>
</evidence>
<evidence type="ECO:0000313" key="8">
    <source>
        <dbReference type="Proteomes" id="UP000297716"/>
    </source>
</evidence>
<evidence type="ECO:0000256" key="5">
    <source>
        <dbReference type="SAM" id="MobiDB-lite"/>
    </source>
</evidence>
<sequence length="697" mass="78816">MSTMAKQLPKAAAPIDLDHQELIETPLDDSKRCHDLHSQMLELIKQLRDDQRDYMSLRRERWGLAHDIPRVAQKVWESGADVWVGHGSNTFWTRAQPGEAFLESVVPNTENLPKAKINFEQWVISSIIGNKDFLVNSGLTEHQIRNNEYWWPGRWGIPYLLRSWDSCCRNTITYASPDSFGDPFRFTEASSGGDKDLPEALRSNRNTCGIIAQFSISRSFDVIDLNNVAAIVSFGGDTDVLGGHIAEWQERSVLDQLDVRTLEIPDNVGGVRNHELPPRRVFMHYMRSFVVGNLNENAMYTKPPTPGLKCLREHITFQGFYDGTMTKLVEKRYSTAIKFLPLQGPAGHFVLVSICDGQEKDVRDMFEVSPGGVSMNTSIPWKKYSIYPAGLYTGLSMFQLQICVFIDTWEQDWTSTIKQIDQMVSLKLNVLDNEKHLRNLVLGNSADASVLYFKVLQFLNNFSDMVRAASSYWDTLSIKVPYGWALHDPFSHSYLYVEDTQNIVAHNWGIVRQRQRDASNRILEKLERTSNEVKSLQSGLFNVQSITEARKSRILNKYLTVFTVVTILFLPPTFVATFFGMHIFDADKIDTTQKIFWVVLGALSGGTYLFAALGLFGSNLSAEERKEWQTNLRESNLVAWLKNIQRRIGAKLYRVTVSGSSLSSQAGSRESADAMTGSSSISQAGIRRSADPSVEDV</sequence>
<dbReference type="AlphaFoldDB" id="A0A4Z0YB81"/>
<keyword evidence="8" id="KW-1185">Reference proteome</keyword>
<keyword evidence="2 6" id="KW-0812">Transmembrane</keyword>
<dbReference type="Pfam" id="PF01544">
    <property type="entry name" value="CorA"/>
    <property type="match status" value="1"/>
</dbReference>
<evidence type="ECO:0000256" key="4">
    <source>
        <dbReference type="ARBA" id="ARBA00023136"/>
    </source>
</evidence>
<keyword evidence="3 6" id="KW-1133">Transmembrane helix</keyword>
<keyword evidence="4 6" id="KW-0472">Membrane</keyword>
<dbReference type="STRING" id="37992.A0A4Z0YB81"/>
<feature type="transmembrane region" description="Helical" evidence="6">
    <location>
        <begin position="558"/>
        <end position="583"/>
    </location>
</feature>
<feature type="transmembrane region" description="Helical" evidence="6">
    <location>
        <begin position="595"/>
        <end position="616"/>
    </location>
</feature>
<organism evidence="7 8">
    <name type="scientific">Xylaria hypoxylon</name>
    <dbReference type="NCBI Taxonomy" id="37992"/>
    <lineage>
        <taxon>Eukaryota</taxon>
        <taxon>Fungi</taxon>
        <taxon>Dikarya</taxon>
        <taxon>Ascomycota</taxon>
        <taxon>Pezizomycotina</taxon>
        <taxon>Sordariomycetes</taxon>
        <taxon>Xylariomycetidae</taxon>
        <taxon>Xylariales</taxon>
        <taxon>Xylariaceae</taxon>
        <taxon>Xylaria</taxon>
    </lineage>
</organism>
<dbReference type="InterPro" id="IPR045863">
    <property type="entry name" value="CorA_TM1_TM2"/>
</dbReference>
<dbReference type="EMBL" id="SKBN01000230">
    <property type="protein sequence ID" value="TGJ80287.1"/>
    <property type="molecule type" value="Genomic_DNA"/>
</dbReference>